<dbReference type="UniPathway" id="UPA00109">
    <property type="reaction ID" value="UER00188"/>
</dbReference>
<dbReference type="EMBL" id="SJPJ01000001">
    <property type="protein sequence ID" value="TWT81609.1"/>
    <property type="molecule type" value="Genomic_DNA"/>
</dbReference>
<evidence type="ECO:0000256" key="3">
    <source>
        <dbReference type="ARBA" id="ARBA00012142"/>
    </source>
</evidence>
<dbReference type="InterPro" id="IPR001697">
    <property type="entry name" value="Pyr_Knase"/>
</dbReference>
<evidence type="ECO:0000256" key="8">
    <source>
        <dbReference type="ARBA" id="ARBA00022840"/>
    </source>
</evidence>
<dbReference type="Gene3D" id="3.20.20.60">
    <property type="entry name" value="Phosphoenolpyruvate-binding domains"/>
    <property type="match status" value="1"/>
</dbReference>
<name>A0A5C5Z2L9_9BACT</name>
<keyword evidence="15" id="KW-1185">Reference proteome</keyword>
<evidence type="ECO:0000256" key="12">
    <source>
        <dbReference type="RuleBase" id="RU000504"/>
    </source>
</evidence>
<keyword evidence="10 12" id="KW-0324">Glycolysis</keyword>
<comment type="similarity">
    <text evidence="2 12">Belongs to the pyruvate kinase family.</text>
</comment>
<dbReference type="Proteomes" id="UP000315010">
    <property type="component" value="Unassembled WGS sequence"/>
</dbReference>
<sequence>MCLDRIETDDLHDAGNAIPSYPGWPLRCLPLLLLEVMHCLATGVMVARGDLAMECGFERLVEVQEEILWMCEAAHVPVIWATQVLERLAKSGLPTRVEVTDAGMGSRAECVMLHKGENIVEAVQSLADILHRMQTDQAKKRPIFRRLHLAEHLLNKKTCCGIGLECASVAKNIKVDLSNGNEAGSGPEFAASPYSNR</sequence>
<proteinExistence type="inferred from homology"/>
<evidence type="ECO:0000256" key="11">
    <source>
        <dbReference type="ARBA" id="ARBA00023317"/>
    </source>
</evidence>
<dbReference type="GO" id="GO:0000287">
    <property type="term" value="F:magnesium ion binding"/>
    <property type="evidence" value="ECO:0007669"/>
    <property type="project" value="InterPro"/>
</dbReference>
<comment type="pathway">
    <text evidence="1 12">Carbohydrate degradation; glycolysis; pyruvate from D-glyceraldehyde 3-phosphate: step 5/5.</text>
</comment>
<keyword evidence="6" id="KW-0547">Nucleotide-binding</keyword>
<organism evidence="14 15">
    <name type="scientific">Novipirellula herctigrandis</name>
    <dbReference type="NCBI Taxonomy" id="2527986"/>
    <lineage>
        <taxon>Bacteria</taxon>
        <taxon>Pseudomonadati</taxon>
        <taxon>Planctomycetota</taxon>
        <taxon>Planctomycetia</taxon>
        <taxon>Pirellulales</taxon>
        <taxon>Pirellulaceae</taxon>
        <taxon>Novipirellula</taxon>
    </lineage>
</organism>
<dbReference type="InterPro" id="IPR015813">
    <property type="entry name" value="Pyrv/PenolPyrv_kinase-like_dom"/>
</dbReference>
<keyword evidence="9 12" id="KW-0460">Magnesium</keyword>
<feature type="domain" description="Pyruvate kinase barrel" evidence="13">
    <location>
        <begin position="41"/>
        <end position="114"/>
    </location>
</feature>
<evidence type="ECO:0000256" key="5">
    <source>
        <dbReference type="ARBA" id="ARBA00022723"/>
    </source>
</evidence>
<dbReference type="InterPro" id="IPR015793">
    <property type="entry name" value="Pyrv_Knase_brl"/>
</dbReference>
<evidence type="ECO:0000256" key="6">
    <source>
        <dbReference type="ARBA" id="ARBA00022741"/>
    </source>
</evidence>
<dbReference type="PRINTS" id="PR01050">
    <property type="entry name" value="PYRUVTKNASE"/>
</dbReference>
<reference evidence="14 15" key="1">
    <citation type="submission" date="2019-02" db="EMBL/GenBank/DDBJ databases">
        <title>Deep-cultivation of Planctomycetes and their phenomic and genomic characterization uncovers novel biology.</title>
        <authorList>
            <person name="Wiegand S."/>
            <person name="Jogler M."/>
            <person name="Boedeker C."/>
            <person name="Pinto D."/>
            <person name="Vollmers J."/>
            <person name="Rivas-Marin E."/>
            <person name="Kohn T."/>
            <person name="Peeters S.H."/>
            <person name="Heuer A."/>
            <person name="Rast P."/>
            <person name="Oberbeckmann S."/>
            <person name="Bunk B."/>
            <person name="Jeske O."/>
            <person name="Meyerdierks A."/>
            <person name="Storesund J.E."/>
            <person name="Kallscheuer N."/>
            <person name="Luecker S."/>
            <person name="Lage O.M."/>
            <person name="Pohl T."/>
            <person name="Merkel B.J."/>
            <person name="Hornburger P."/>
            <person name="Mueller R.-W."/>
            <person name="Bruemmer F."/>
            <person name="Labrenz M."/>
            <person name="Spormann A.M."/>
            <person name="Op Den Camp H."/>
            <person name="Overmann J."/>
            <person name="Amann R."/>
            <person name="Jetten M.S.M."/>
            <person name="Mascher T."/>
            <person name="Medema M.H."/>
            <person name="Devos D.P."/>
            <person name="Kaster A.-K."/>
            <person name="Ovreas L."/>
            <person name="Rohde M."/>
            <person name="Galperin M.Y."/>
            <person name="Jogler C."/>
        </authorList>
    </citation>
    <scope>NUCLEOTIDE SEQUENCE [LARGE SCALE GENOMIC DNA]</scope>
    <source>
        <strain evidence="14 15">CA13</strain>
    </source>
</reference>
<evidence type="ECO:0000259" key="13">
    <source>
        <dbReference type="Pfam" id="PF00224"/>
    </source>
</evidence>
<keyword evidence="7 12" id="KW-0418">Kinase</keyword>
<dbReference type="InterPro" id="IPR040442">
    <property type="entry name" value="Pyrv_kinase-like_dom_sf"/>
</dbReference>
<comment type="caution">
    <text evidence="14">The sequence shown here is derived from an EMBL/GenBank/DDBJ whole genome shotgun (WGS) entry which is preliminary data.</text>
</comment>
<keyword evidence="11 14" id="KW-0670">Pyruvate</keyword>
<keyword evidence="4 12" id="KW-0808">Transferase</keyword>
<dbReference type="EC" id="2.7.1.40" evidence="3 12"/>
<evidence type="ECO:0000256" key="1">
    <source>
        <dbReference type="ARBA" id="ARBA00004997"/>
    </source>
</evidence>
<keyword evidence="8" id="KW-0067">ATP-binding</keyword>
<gene>
    <name evidence="14" type="primary">pyk_1</name>
    <name evidence="14" type="ORF">CA13_30620</name>
</gene>
<evidence type="ECO:0000313" key="15">
    <source>
        <dbReference type="Proteomes" id="UP000315010"/>
    </source>
</evidence>
<dbReference type="PANTHER" id="PTHR11817">
    <property type="entry name" value="PYRUVATE KINASE"/>
    <property type="match status" value="1"/>
</dbReference>
<dbReference type="GO" id="GO:0005524">
    <property type="term" value="F:ATP binding"/>
    <property type="evidence" value="ECO:0007669"/>
    <property type="project" value="UniProtKB-KW"/>
</dbReference>
<dbReference type="GO" id="GO:0030955">
    <property type="term" value="F:potassium ion binding"/>
    <property type="evidence" value="ECO:0007669"/>
    <property type="project" value="InterPro"/>
</dbReference>
<dbReference type="AlphaFoldDB" id="A0A5C5Z2L9"/>
<dbReference type="SUPFAM" id="SSF51621">
    <property type="entry name" value="Phosphoenolpyruvate/pyruvate domain"/>
    <property type="match status" value="1"/>
</dbReference>
<evidence type="ECO:0000313" key="14">
    <source>
        <dbReference type="EMBL" id="TWT81609.1"/>
    </source>
</evidence>
<evidence type="ECO:0000256" key="10">
    <source>
        <dbReference type="ARBA" id="ARBA00023152"/>
    </source>
</evidence>
<dbReference type="GO" id="GO:0016301">
    <property type="term" value="F:kinase activity"/>
    <property type="evidence" value="ECO:0007669"/>
    <property type="project" value="UniProtKB-KW"/>
</dbReference>
<comment type="catalytic activity">
    <reaction evidence="12">
        <text>pyruvate + ATP = phosphoenolpyruvate + ADP + H(+)</text>
        <dbReference type="Rhea" id="RHEA:18157"/>
        <dbReference type="ChEBI" id="CHEBI:15361"/>
        <dbReference type="ChEBI" id="CHEBI:15378"/>
        <dbReference type="ChEBI" id="CHEBI:30616"/>
        <dbReference type="ChEBI" id="CHEBI:58702"/>
        <dbReference type="ChEBI" id="CHEBI:456216"/>
        <dbReference type="EC" id="2.7.1.40"/>
    </reaction>
</comment>
<evidence type="ECO:0000256" key="9">
    <source>
        <dbReference type="ARBA" id="ARBA00022842"/>
    </source>
</evidence>
<accession>A0A5C5Z2L9</accession>
<keyword evidence="5" id="KW-0479">Metal-binding</keyword>
<evidence type="ECO:0000256" key="7">
    <source>
        <dbReference type="ARBA" id="ARBA00022777"/>
    </source>
</evidence>
<dbReference type="Pfam" id="PF00224">
    <property type="entry name" value="PK"/>
    <property type="match status" value="1"/>
</dbReference>
<evidence type="ECO:0000256" key="2">
    <source>
        <dbReference type="ARBA" id="ARBA00008663"/>
    </source>
</evidence>
<dbReference type="GO" id="GO:0004743">
    <property type="term" value="F:pyruvate kinase activity"/>
    <property type="evidence" value="ECO:0007669"/>
    <property type="project" value="UniProtKB-EC"/>
</dbReference>
<dbReference type="OrthoDB" id="9812123at2"/>
<protein>
    <recommendedName>
        <fullName evidence="3 12">Pyruvate kinase</fullName>
        <ecNumber evidence="3 12">2.7.1.40</ecNumber>
    </recommendedName>
</protein>
<evidence type="ECO:0000256" key="4">
    <source>
        <dbReference type="ARBA" id="ARBA00022679"/>
    </source>
</evidence>